<dbReference type="CDD" id="cd05380">
    <property type="entry name" value="CAP_euk"/>
    <property type="match status" value="1"/>
</dbReference>
<dbReference type="SUPFAM" id="SSF55797">
    <property type="entry name" value="PR-1-like"/>
    <property type="match status" value="1"/>
</dbReference>
<comment type="caution">
    <text evidence="1">Lacks conserved residue(s) required for the propagation of feature annotation.</text>
</comment>
<dbReference type="InterPro" id="IPR014044">
    <property type="entry name" value="CAP_dom"/>
</dbReference>
<evidence type="ECO:0000259" key="3">
    <source>
        <dbReference type="PROSITE" id="PS51670"/>
    </source>
</evidence>
<feature type="domain" description="ShKT" evidence="3">
    <location>
        <begin position="205"/>
        <end position="237"/>
    </location>
</feature>
<dbReference type="PANTHER" id="PTHR10334">
    <property type="entry name" value="CYSTEINE-RICH SECRETORY PROTEIN-RELATED"/>
    <property type="match status" value="1"/>
</dbReference>
<proteinExistence type="predicted"/>
<dbReference type="InterPro" id="IPR003582">
    <property type="entry name" value="ShKT_dom"/>
</dbReference>
<dbReference type="SMART" id="SM00198">
    <property type="entry name" value="SCP"/>
    <property type="match status" value="1"/>
</dbReference>
<dbReference type="Pfam" id="PF00188">
    <property type="entry name" value="CAP"/>
    <property type="match status" value="1"/>
</dbReference>
<evidence type="ECO:0000313" key="4">
    <source>
        <dbReference type="EMBL" id="KAH3782881.1"/>
    </source>
</evidence>
<dbReference type="SMART" id="SM00254">
    <property type="entry name" value="ShKT"/>
    <property type="match status" value="1"/>
</dbReference>
<feature type="chain" id="PRO_5038845553" description="ShKT domain-containing protein" evidence="2">
    <location>
        <begin position="22"/>
        <end position="238"/>
    </location>
</feature>
<accession>A0A9D4ENH1</accession>
<sequence length="238" mass="27767">MQYSSLLFVCMCACALASGYAQFRFREYVLQRHNEYRKSTGSKNDLIWSDRMATFASRWMSSCSFDNQHPSRGVNIAFYSDAEADDQRYVERAFRDWTEERNSFNYGDGESGSYFGQKLGWGQTRQIGCAVRRCPSFYAFGQVLRNQWYVSCFYDPRWEDNSNEGESEVNETEVIVTSENNQGYTRDEKELIALLRSENESNKDCTDVYPDCGRFRSSCKRNTMWMLANCRDTCGFCE</sequence>
<organism evidence="4 5">
    <name type="scientific">Dreissena polymorpha</name>
    <name type="common">Zebra mussel</name>
    <name type="synonym">Mytilus polymorpha</name>
    <dbReference type="NCBI Taxonomy" id="45954"/>
    <lineage>
        <taxon>Eukaryota</taxon>
        <taxon>Metazoa</taxon>
        <taxon>Spiralia</taxon>
        <taxon>Lophotrochozoa</taxon>
        <taxon>Mollusca</taxon>
        <taxon>Bivalvia</taxon>
        <taxon>Autobranchia</taxon>
        <taxon>Heteroconchia</taxon>
        <taxon>Euheterodonta</taxon>
        <taxon>Imparidentia</taxon>
        <taxon>Neoheterodontei</taxon>
        <taxon>Myida</taxon>
        <taxon>Dreissenoidea</taxon>
        <taxon>Dreissenidae</taxon>
        <taxon>Dreissena</taxon>
    </lineage>
</organism>
<evidence type="ECO:0000256" key="2">
    <source>
        <dbReference type="SAM" id="SignalP"/>
    </source>
</evidence>
<protein>
    <recommendedName>
        <fullName evidence="3">ShKT domain-containing protein</fullName>
    </recommendedName>
</protein>
<keyword evidence="2" id="KW-0732">Signal</keyword>
<dbReference type="Pfam" id="PF01549">
    <property type="entry name" value="ShK"/>
    <property type="match status" value="1"/>
</dbReference>
<dbReference type="InterPro" id="IPR035940">
    <property type="entry name" value="CAP_sf"/>
</dbReference>
<dbReference type="EMBL" id="JAIWYP010000008">
    <property type="protein sequence ID" value="KAH3782881.1"/>
    <property type="molecule type" value="Genomic_DNA"/>
</dbReference>
<dbReference type="PROSITE" id="PS51670">
    <property type="entry name" value="SHKT"/>
    <property type="match status" value="1"/>
</dbReference>
<comment type="caution">
    <text evidence="4">The sequence shown here is derived from an EMBL/GenBank/DDBJ whole genome shotgun (WGS) entry which is preliminary data.</text>
</comment>
<feature type="signal peptide" evidence="2">
    <location>
        <begin position="1"/>
        <end position="21"/>
    </location>
</feature>
<feature type="disulfide bond" evidence="1">
    <location>
        <begin position="212"/>
        <end position="230"/>
    </location>
</feature>
<name>A0A9D4ENH1_DREPO</name>
<dbReference type="Gene3D" id="3.40.33.10">
    <property type="entry name" value="CAP"/>
    <property type="match status" value="1"/>
</dbReference>
<reference evidence="4" key="1">
    <citation type="journal article" date="2019" name="bioRxiv">
        <title>The Genome of the Zebra Mussel, Dreissena polymorpha: A Resource for Invasive Species Research.</title>
        <authorList>
            <person name="McCartney M.A."/>
            <person name="Auch B."/>
            <person name="Kono T."/>
            <person name="Mallez S."/>
            <person name="Zhang Y."/>
            <person name="Obille A."/>
            <person name="Becker A."/>
            <person name="Abrahante J.E."/>
            <person name="Garbe J."/>
            <person name="Badalamenti J.P."/>
            <person name="Herman A."/>
            <person name="Mangelson H."/>
            <person name="Liachko I."/>
            <person name="Sullivan S."/>
            <person name="Sone E.D."/>
            <person name="Koren S."/>
            <person name="Silverstein K.A.T."/>
            <person name="Beckman K.B."/>
            <person name="Gohl D.M."/>
        </authorList>
    </citation>
    <scope>NUCLEOTIDE SEQUENCE</scope>
    <source>
        <strain evidence="4">Duluth1</strain>
        <tissue evidence="4">Whole animal</tissue>
    </source>
</reference>
<gene>
    <name evidence="4" type="ORF">DPMN_160803</name>
</gene>
<dbReference type="Proteomes" id="UP000828390">
    <property type="component" value="Unassembled WGS sequence"/>
</dbReference>
<reference evidence="4" key="2">
    <citation type="submission" date="2020-11" db="EMBL/GenBank/DDBJ databases">
        <authorList>
            <person name="McCartney M.A."/>
            <person name="Auch B."/>
            <person name="Kono T."/>
            <person name="Mallez S."/>
            <person name="Becker A."/>
            <person name="Gohl D.M."/>
            <person name="Silverstein K.A.T."/>
            <person name="Koren S."/>
            <person name="Bechman K.B."/>
            <person name="Herman A."/>
            <person name="Abrahante J.E."/>
            <person name="Garbe J."/>
        </authorList>
    </citation>
    <scope>NUCLEOTIDE SEQUENCE</scope>
    <source>
        <strain evidence="4">Duluth1</strain>
        <tissue evidence="4">Whole animal</tissue>
    </source>
</reference>
<evidence type="ECO:0000313" key="5">
    <source>
        <dbReference type="Proteomes" id="UP000828390"/>
    </source>
</evidence>
<dbReference type="InterPro" id="IPR001283">
    <property type="entry name" value="CRISP-related"/>
</dbReference>
<keyword evidence="1" id="KW-1015">Disulfide bond</keyword>
<keyword evidence="5" id="KW-1185">Reference proteome</keyword>
<evidence type="ECO:0000256" key="1">
    <source>
        <dbReference type="PROSITE-ProRule" id="PRU01005"/>
    </source>
</evidence>
<dbReference type="AlphaFoldDB" id="A0A9D4ENH1"/>